<name>A0A2U1UZB3_9PROT</name>
<reference evidence="2" key="1">
    <citation type="submission" date="2017-10" db="EMBL/GenBank/DDBJ databases">
        <authorList>
            <person name="Toshchakov S.V."/>
            <person name="Goeva M.A."/>
        </authorList>
    </citation>
    <scope>NUCLEOTIDE SEQUENCE [LARGE SCALE GENOMIC DNA]</scope>
    <source>
        <strain evidence="2">JR1/69-1-13</strain>
    </source>
</reference>
<protein>
    <submittedName>
        <fullName evidence="1">Uncharacterized protein</fullName>
    </submittedName>
</protein>
<accession>A0A2U1UZB3</accession>
<dbReference type="Proteomes" id="UP000245048">
    <property type="component" value="Unassembled WGS sequence"/>
</dbReference>
<evidence type="ECO:0000313" key="2">
    <source>
        <dbReference type="Proteomes" id="UP000245048"/>
    </source>
</evidence>
<proteinExistence type="predicted"/>
<sequence length="451" mass="47721">MAPADDSWREVVTTARSRARDLAPELRSVVLTHYPDAETLDLMRPGGEVPLAVLQEANRAVAAEMLRQGVVVLVQHADRAAARRWRDAWQDGAGGPAAWRDRSRLLHGAEALRRIGVEAPAPLRPEKGAGTPADRLVRLFASEDGAAFEACAEALIAQGRDGVLEQAVRKVAQRHGEEAAEDLSLELLALAEAAPVGPSGWAGLVSLPVALPPDALPDPAALAESFLACGALPEAASLHLLPHWYVPEAIAALTPVEARQTLLALVAGEAPAALPPAAPEALAQGGFGVLLGLQLDWDVPLWEEIAGAGLPEPADEDAPPTPEEAALAEAFDRWRGMAFQAFGGCVPLALVPLSETGAEIADFLEEAGEQSSVLREIQDFVAVARQEALEEEVVCLPRAEEGQLHLTLYTRSGRLLDEITLEAERLPLPATEMPALLEAIVPLVSRPPGSA</sequence>
<dbReference type="EMBL" id="PDOA01000020">
    <property type="protein sequence ID" value="PWC26994.1"/>
    <property type="molecule type" value="Genomic_DNA"/>
</dbReference>
<dbReference type="AlphaFoldDB" id="A0A2U1UZB3"/>
<dbReference type="OrthoDB" id="7268682at2"/>
<keyword evidence="2" id="KW-1185">Reference proteome</keyword>
<organism evidence="1 2">
    <name type="scientific">Teichococcus aestuarii</name>
    <dbReference type="NCBI Taxonomy" id="568898"/>
    <lineage>
        <taxon>Bacteria</taxon>
        <taxon>Pseudomonadati</taxon>
        <taxon>Pseudomonadota</taxon>
        <taxon>Alphaproteobacteria</taxon>
        <taxon>Acetobacterales</taxon>
        <taxon>Roseomonadaceae</taxon>
        <taxon>Roseomonas</taxon>
    </lineage>
</organism>
<gene>
    <name evidence="1" type="ORF">CR165_20080</name>
</gene>
<dbReference type="RefSeq" id="WP_109518739.1">
    <property type="nucleotide sequence ID" value="NZ_PDOA01000020.1"/>
</dbReference>
<comment type="caution">
    <text evidence="1">The sequence shown here is derived from an EMBL/GenBank/DDBJ whole genome shotgun (WGS) entry which is preliminary data.</text>
</comment>
<evidence type="ECO:0000313" key="1">
    <source>
        <dbReference type="EMBL" id="PWC26994.1"/>
    </source>
</evidence>